<dbReference type="Pfam" id="PF13560">
    <property type="entry name" value="HTH_31"/>
    <property type="match status" value="1"/>
</dbReference>
<dbReference type="EMBL" id="FNKO01000002">
    <property type="protein sequence ID" value="SDQ99175.1"/>
    <property type="molecule type" value="Genomic_DNA"/>
</dbReference>
<dbReference type="CDD" id="cd00093">
    <property type="entry name" value="HTH_XRE"/>
    <property type="match status" value="1"/>
</dbReference>
<feature type="domain" description="HTH cro/C1-type" evidence="1">
    <location>
        <begin position="9"/>
        <end position="65"/>
    </location>
</feature>
<dbReference type="SMART" id="SM00530">
    <property type="entry name" value="HTH_XRE"/>
    <property type="match status" value="1"/>
</dbReference>
<keyword evidence="3" id="KW-1185">Reference proteome</keyword>
<sequence>MSADVGYRIKKARQRAGMSRPVLAGLVGRSAEWLKAIENGRLQVPRLPMLVKLARALEISDLAELTGNGEAVPVQTFAGGAEHAALSAVRTALTEYRLGEQHRRPSIVHLAERLRAAWQLRHSSPDHRSQIGALLPDLIRDSQSAVRTYSGEQAREARRVLAGVYRLSQFYTAYQPAPELVWLVADRAMSEAQNADDPYAIASGAWGLVQTLRESGRWDEALQVAEDGRKQLTPHLSEDSPVDWRGLYGALFAESALTHARAGRHGPAWREWERAYDVARELGPAYRHIQSSFSLPVMSAHAVSIAVDLQRPGEAFQAHTITPEEITSVPRRSRHLIELARAHHKDGNRAATLATLRWAERTAPETAAYNGFARDLTAGLVEAPPDGQREEARTLADRLGLLVR</sequence>
<dbReference type="STRING" id="995062.SAMN04489718_2991"/>
<dbReference type="Gene3D" id="1.10.260.40">
    <property type="entry name" value="lambda repressor-like DNA-binding domains"/>
    <property type="match status" value="1"/>
</dbReference>
<organism evidence="2 3">
    <name type="scientific">Actinopolyspora saharensis</name>
    <dbReference type="NCBI Taxonomy" id="995062"/>
    <lineage>
        <taxon>Bacteria</taxon>
        <taxon>Bacillati</taxon>
        <taxon>Actinomycetota</taxon>
        <taxon>Actinomycetes</taxon>
        <taxon>Actinopolysporales</taxon>
        <taxon>Actinopolysporaceae</taxon>
        <taxon>Actinopolyspora</taxon>
    </lineage>
</organism>
<protein>
    <submittedName>
        <fullName evidence="2">Helix-turn-helix domain-containing protein</fullName>
    </submittedName>
</protein>
<name>A0A1H1FDZ9_9ACTN</name>
<reference evidence="3" key="1">
    <citation type="submission" date="2016-10" db="EMBL/GenBank/DDBJ databases">
        <authorList>
            <person name="Varghese N."/>
            <person name="Submissions S."/>
        </authorList>
    </citation>
    <scope>NUCLEOTIDE SEQUENCE [LARGE SCALE GENOMIC DNA]</scope>
    <source>
        <strain evidence="3">DSM 45459</strain>
    </source>
</reference>
<accession>A0A1H1FDZ9</accession>
<dbReference type="InterPro" id="IPR010982">
    <property type="entry name" value="Lambda_DNA-bd_dom_sf"/>
</dbReference>
<dbReference type="PROSITE" id="PS50943">
    <property type="entry name" value="HTH_CROC1"/>
    <property type="match status" value="1"/>
</dbReference>
<proteinExistence type="predicted"/>
<dbReference type="AlphaFoldDB" id="A0A1H1FDZ9"/>
<evidence type="ECO:0000313" key="2">
    <source>
        <dbReference type="EMBL" id="SDQ99175.1"/>
    </source>
</evidence>
<dbReference type="GO" id="GO:0003677">
    <property type="term" value="F:DNA binding"/>
    <property type="evidence" value="ECO:0007669"/>
    <property type="project" value="InterPro"/>
</dbReference>
<dbReference type="Proteomes" id="UP000199301">
    <property type="component" value="Unassembled WGS sequence"/>
</dbReference>
<evidence type="ECO:0000259" key="1">
    <source>
        <dbReference type="PROSITE" id="PS50943"/>
    </source>
</evidence>
<evidence type="ECO:0000313" key="3">
    <source>
        <dbReference type="Proteomes" id="UP000199301"/>
    </source>
</evidence>
<gene>
    <name evidence="2" type="ORF">SAMN04489718_2991</name>
</gene>
<dbReference type="SUPFAM" id="SSF47413">
    <property type="entry name" value="lambda repressor-like DNA-binding domains"/>
    <property type="match status" value="1"/>
</dbReference>
<dbReference type="RefSeq" id="WP_207631497.1">
    <property type="nucleotide sequence ID" value="NZ_FNKO01000002.1"/>
</dbReference>
<dbReference type="InterPro" id="IPR001387">
    <property type="entry name" value="Cro/C1-type_HTH"/>
</dbReference>